<evidence type="ECO:0000313" key="1">
    <source>
        <dbReference type="EMBL" id="GBP26535.1"/>
    </source>
</evidence>
<reference evidence="1 2" key="1">
    <citation type="journal article" date="2019" name="Commun. Biol.">
        <title>The bagworm genome reveals a unique fibroin gene that provides high tensile strength.</title>
        <authorList>
            <person name="Kono N."/>
            <person name="Nakamura H."/>
            <person name="Ohtoshi R."/>
            <person name="Tomita M."/>
            <person name="Numata K."/>
            <person name="Arakawa K."/>
        </authorList>
    </citation>
    <scope>NUCLEOTIDE SEQUENCE [LARGE SCALE GENOMIC DNA]</scope>
</reference>
<keyword evidence="2" id="KW-1185">Reference proteome</keyword>
<dbReference type="EMBL" id="BGZK01000181">
    <property type="protein sequence ID" value="GBP26535.1"/>
    <property type="molecule type" value="Genomic_DNA"/>
</dbReference>
<proteinExistence type="predicted"/>
<name>A0A4C1UJE1_EUMVA</name>
<protein>
    <submittedName>
        <fullName evidence="1">Uncharacterized protein</fullName>
    </submittedName>
</protein>
<evidence type="ECO:0000313" key="2">
    <source>
        <dbReference type="Proteomes" id="UP000299102"/>
    </source>
</evidence>
<dbReference type="AlphaFoldDB" id="A0A4C1UJE1"/>
<gene>
    <name evidence="1" type="ORF">EVAR_86037_1</name>
</gene>
<dbReference type="Proteomes" id="UP000299102">
    <property type="component" value="Unassembled WGS sequence"/>
</dbReference>
<sequence length="80" mass="9205">MDDSVHRTNKYEQSLLHIRALQEELHIDKLKMDKLRHELDLCRANGTIRVAQQSMLALSLCNIVLEPRGTIGVFCDFSKP</sequence>
<comment type="caution">
    <text evidence="1">The sequence shown here is derived from an EMBL/GenBank/DDBJ whole genome shotgun (WGS) entry which is preliminary data.</text>
</comment>
<accession>A0A4C1UJE1</accession>
<organism evidence="1 2">
    <name type="scientific">Eumeta variegata</name>
    <name type="common">Bagworm moth</name>
    <name type="synonym">Eumeta japonica</name>
    <dbReference type="NCBI Taxonomy" id="151549"/>
    <lineage>
        <taxon>Eukaryota</taxon>
        <taxon>Metazoa</taxon>
        <taxon>Ecdysozoa</taxon>
        <taxon>Arthropoda</taxon>
        <taxon>Hexapoda</taxon>
        <taxon>Insecta</taxon>
        <taxon>Pterygota</taxon>
        <taxon>Neoptera</taxon>
        <taxon>Endopterygota</taxon>
        <taxon>Lepidoptera</taxon>
        <taxon>Glossata</taxon>
        <taxon>Ditrysia</taxon>
        <taxon>Tineoidea</taxon>
        <taxon>Psychidae</taxon>
        <taxon>Oiketicinae</taxon>
        <taxon>Eumeta</taxon>
    </lineage>
</organism>
<dbReference type="OrthoDB" id="7474798at2759"/>